<evidence type="ECO:0000256" key="6">
    <source>
        <dbReference type="ARBA" id="ARBA00023136"/>
    </source>
</evidence>
<dbReference type="RefSeq" id="WP_072726461.1">
    <property type="nucleotide sequence ID" value="NZ_FQXH01000039.1"/>
</dbReference>
<evidence type="ECO:0000256" key="4">
    <source>
        <dbReference type="ARBA" id="ARBA00022692"/>
    </source>
</evidence>
<dbReference type="Gene3D" id="6.10.340.10">
    <property type="match status" value="1"/>
</dbReference>
<dbReference type="Gene3D" id="3.30.450.20">
    <property type="entry name" value="PAS domain"/>
    <property type="match status" value="1"/>
</dbReference>
<dbReference type="CDD" id="cd12912">
    <property type="entry name" value="PDC2_MCP_like"/>
    <property type="match status" value="1"/>
</dbReference>
<comment type="subcellular location">
    <subcellularLocation>
        <location evidence="1">Cell membrane</location>
        <topology evidence="1">Multi-pass membrane protein</topology>
    </subcellularLocation>
</comment>
<evidence type="ECO:0000259" key="11">
    <source>
        <dbReference type="PROSITE" id="PS50111"/>
    </source>
</evidence>
<evidence type="ECO:0000313" key="14">
    <source>
        <dbReference type="Proteomes" id="UP000242520"/>
    </source>
</evidence>
<dbReference type="InterPro" id="IPR029151">
    <property type="entry name" value="Sensor-like_sf"/>
</dbReference>
<evidence type="ECO:0000256" key="9">
    <source>
        <dbReference type="PROSITE-ProRule" id="PRU00284"/>
    </source>
</evidence>
<reference evidence="14" key="1">
    <citation type="submission" date="2016-11" db="EMBL/GenBank/DDBJ databases">
        <authorList>
            <person name="Varghese N."/>
            <person name="Submissions S."/>
        </authorList>
    </citation>
    <scope>NUCLEOTIDE SEQUENCE [LARGE SCALE GENOMIC DNA]</scope>
    <source>
        <strain evidence="14">DSM 15285</strain>
    </source>
</reference>
<dbReference type="CDD" id="cd12913">
    <property type="entry name" value="PDC1_MCP_like"/>
    <property type="match status" value="1"/>
</dbReference>
<accession>A0A1M5TPB9</accession>
<gene>
    <name evidence="13" type="ORF">SAMN02744040_02255</name>
</gene>
<evidence type="ECO:0000256" key="1">
    <source>
        <dbReference type="ARBA" id="ARBA00004651"/>
    </source>
</evidence>
<dbReference type="InterPro" id="IPR033479">
    <property type="entry name" value="dCache_1"/>
</dbReference>
<dbReference type="Pfam" id="PF02743">
    <property type="entry name" value="dCache_1"/>
    <property type="match status" value="1"/>
</dbReference>
<keyword evidence="6 10" id="KW-0472">Membrane</keyword>
<evidence type="ECO:0000256" key="10">
    <source>
        <dbReference type="SAM" id="Phobius"/>
    </source>
</evidence>
<evidence type="ECO:0000256" key="2">
    <source>
        <dbReference type="ARBA" id="ARBA00022475"/>
    </source>
</evidence>
<dbReference type="Gene3D" id="1.10.287.950">
    <property type="entry name" value="Methyl-accepting chemotaxis protein"/>
    <property type="match status" value="1"/>
</dbReference>
<dbReference type="PROSITE" id="PS50885">
    <property type="entry name" value="HAMP"/>
    <property type="match status" value="1"/>
</dbReference>
<dbReference type="Pfam" id="PF00015">
    <property type="entry name" value="MCPsignal"/>
    <property type="match status" value="1"/>
</dbReference>
<dbReference type="SMART" id="SM00283">
    <property type="entry name" value="MA"/>
    <property type="match status" value="1"/>
</dbReference>
<sequence length="663" mass="73457">MKMGIRGKLISVFVILITVPLIFLGVAAHKKSLNIIEKDLKELSVSTLEGIEISIDNYLKGFEDSLDMLANNVDLKEILNHPNYEPFMIGLFQGVIDSHKDVISVYMGTKDKQMFTYPQAEYSEDFDPTTRPWYKNAYEKKITSWTQPYVDVHTNKLVVTVSSPVYDENNEFVGVVAMDVLLDSLSNNISKMKIGNNGYPFIVDANGNFMTHKNKSKIGNKLKTKEIVEAMAKEKTGDVVYELNENGKIRKKFAAFRKMNKTGWTIFGSLYLDEILDRAHDMIYTIVLIGGMLLVGAIIVAYVFSKSLTSTIHKLISDMEKIKEGDLTVRSDIKTDDELGKLASNFNDTIDTLSNLIKNIKEVSHEVRNSSENLAATAQETSATSDQVAMTVEQIAKGALSQAEDAEKGVELVNRLSDKLNELTDNTNDMFVSAENVVNSNLQGFEAVEDLKQKTDQNINTTKMIESAVLALNDKSKNIREILDTITSIAEQTNLLALNASIEVARAGEHGRGFAVVADEIRKLAEGSRNAADEIKNIVENIQKDSQNTVEIMNEVKKVSSEQADAVSKVNSSFDVISRSVGDITYKISSIKEFVNNMNEEKDLIVASIQNISAVSEESASSSEEVSASMNEQALAIEEVAKAADKLNGLSMKLNEEIKIFKI</sequence>
<keyword evidence="5 10" id="KW-1133">Transmembrane helix</keyword>
<dbReference type="SUPFAM" id="SSF103190">
    <property type="entry name" value="Sensory domain-like"/>
    <property type="match status" value="1"/>
</dbReference>
<dbReference type="PANTHER" id="PTHR32089:SF112">
    <property type="entry name" value="LYSOZYME-LIKE PROTEIN-RELATED"/>
    <property type="match status" value="1"/>
</dbReference>
<feature type="transmembrane region" description="Helical" evidence="10">
    <location>
        <begin position="282"/>
        <end position="304"/>
    </location>
</feature>
<evidence type="ECO:0000256" key="8">
    <source>
        <dbReference type="ARBA" id="ARBA00029447"/>
    </source>
</evidence>
<dbReference type="AlphaFoldDB" id="A0A1M5TPB9"/>
<keyword evidence="7 9" id="KW-0807">Transducer</keyword>
<dbReference type="GO" id="GO:0007165">
    <property type="term" value="P:signal transduction"/>
    <property type="evidence" value="ECO:0007669"/>
    <property type="project" value="UniProtKB-KW"/>
</dbReference>
<dbReference type="PANTHER" id="PTHR32089">
    <property type="entry name" value="METHYL-ACCEPTING CHEMOTAXIS PROTEIN MCPB"/>
    <property type="match status" value="1"/>
</dbReference>
<evidence type="ECO:0000313" key="13">
    <source>
        <dbReference type="EMBL" id="SHH52665.1"/>
    </source>
</evidence>
<dbReference type="GO" id="GO:0005886">
    <property type="term" value="C:plasma membrane"/>
    <property type="evidence" value="ECO:0007669"/>
    <property type="project" value="UniProtKB-SubCell"/>
</dbReference>
<dbReference type="SUPFAM" id="SSF58104">
    <property type="entry name" value="Methyl-accepting chemotaxis protein (MCP) signaling domain"/>
    <property type="match status" value="1"/>
</dbReference>
<evidence type="ECO:0000256" key="7">
    <source>
        <dbReference type="ARBA" id="ARBA00023224"/>
    </source>
</evidence>
<feature type="domain" description="Methyl-accepting transducer" evidence="11">
    <location>
        <begin position="377"/>
        <end position="634"/>
    </location>
</feature>
<dbReference type="Pfam" id="PF00672">
    <property type="entry name" value="HAMP"/>
    <property type="match status" value="1"/>
</dbReference>
<dbReference type="CDD" id="cd06225">
    <property type="entry name" value="HAMP"/>
    <property type="match status" value="1"/>
</dbReference>
<organism evidence="13 14">
    <name type="scientific">Tepidibacter thalassicus DSM 15285</name>
    <dbReference type="NCBI Taxonomy" id="1123350"/>
    <lineage>
        <taxon>Bacteria</taxon>
        <taxon>Bacillati</taxon>
        <taxon>Bacillota</taxon>
        <taxon>Clostridia</taxon>
        <taxon>Peptostreptococcales</taxon>
        <taxon>Peptostreptococcaceae</taxon>
        <taxon>Tepidibacter</taxon>
    </lineage>
</organism>
<dbReference type="InterPro" id="IPR004089">
    <property type="entry name" value="MCPsignal_dom"/>
</dbReference>
<dbReference type="InterPro" id="IPR003660">
    <property type="entry name" value="HAMP_dom"/>
</dbReference>
<keyword evidence="14" id="KW-1185">Reference proteome</keyword>
<dbReference type="EMBL" id="FQXH01000039">
    <property type="protein sequence ID" value="SHH52665.1"/>
    <property type="molecule type" value="Genomic_DNA"/>
</dbReference>
<dbReference type="SMART" id="SM00304">
    <property type="entry name" value="HAMP"/>
    <property type="match status" value="2"/>
</dbReference>
<evidence type="ECO:0000259" key="12">
    <source>
        <dbReference type="PROSITE" id="PS50885"/>
    </source>
</evidence>
<dbReference type="PROSITE" id="PS50111">
    <property type="entry name" value="CHEMOTAXIS_TRANSDUC_2"/>
    <property type="match status" value="1"/>
</dbReference>
<feature type="domain" description="HAMP" evidence="12">
    <location>
        <begin position="306"/>
        <end position="358"/>
    </location>
</feature>
<keyword evidence="4 10" id="KW-0812">Transmembrane</keyword>
<dbReference type="Proteomes" id="UP000242520">
    <property type="component" value="Unassembled WGS sequence"/>
</dbReference>
<comment type="similarity">
    <text evidence="8">Belongs to the methyl-accepting chemotaxis (MCP) protein family.</text>
</comment>
<dbReference type="CDD" id="cd11386">
    <property type="entry name" value="MCP_signal"/>
    <property type="match status" value="1"/>
</dbReference>
<evidence type="ECO:0000256" key="3">
    <source>
        <dbReference type="ARBA" id="ARBA00022500"/>
    </source>
</evidence>
<proteinExistence type="inferred from homology"/>
<keyword evidence="3" id="KW-0145">Chemotaxis</keyword>
<protein>
    <submittedName>
        <fullName evidence="13">Methyl-accepting chemotaxis protein</fullName>
    </submittedName>
</protein>
<dbReference type="STRING" id="1123350.SAMN02744040_02255"/>
<evidence type="ECO:0000256" key="5">
    <source>
        <dbReference type="ARBA" id="ARBA00022989"/>
    </source>
</evidence>
<keyword evidence="2" id="KW-1003">Cell membrane</keyword>
<name>A0A1M5TPB9_9FIRM</name>
<dbReference type="GO" id="GO:0006935">
    <property type="term" value="P:chemotaxis"/>
    <property type="evidence" value="ECO:0007669"/>
    <property type="project" value="UniProtKB-KW"/>
</dbReference>
<dbReference type="OrthoDB" id="13222at2"/>